<dbReference type="PANTHER" id="PTHR35791:SF1">
    <property type="entry name" value="UPF0754 MEMBRANE PROTEIN YHEB"/>
    <property type="match status" value="1"/>
</dbReference>
<proteinExistence type="predicted"/>
<sequence length="648" mass="70023">MITMAPTPLRRVKNESSETARLERGAGKKQRRRQRGILITASSTAAVVVACCLAFCLASCCLTISGVRAFSTTRTSTSGSGTFTTPTTLTSLSSWSQSQSRYQSRFPSFSTQSNVRSISNALGRTRQITTTTSSFNRHSYDAHAGVSRRTRTTRLTTTTSGNSNDSGETNNNNNVFATAAAKFKARPGTYLMIPVIAGFVGWLTNYLAVQMIFYPVQFKGIPIWRKAEVPLGLLGWQGIVPCKTVTMSKVLVEMVQTQLLTVPEAFARLNPRIVAKHLAGAVPQLGEAIIQDVGAATAVAATTAATPFPLALWRSVFCTGQRWYSGVLNFCNVQILKGVTKDLIRNSERIFSLENCVVDQMLLDRAKLGQLFQKVGKVELEFLTNSGLWFGFLLGLIQMAVALVWENPWALSIGGTIVGLATNWLALKWIFEPVYPTKIGPFVVQGMFLKRQKEVAAEFSKFFADKIVTSEQIWNSILTDPTTTPALSRVLGKHVKRLLSIASLGGIFSKGLASPETVGKVTGSAIANLPRHLSSGLHKYVDGALGLETTLRTQMEAMSPAKFERVLHPIFEEDELTLIIAGGILGFIAGLIQQGLETGAIKVPPLPAPIQKLLARAKNAVGFKKKAGGDNGNDESGDADNGDGVSGE</sequence>
<dbReference type="EMBL" id="HBIX01029076">
    <property type="protein sequence ID" value="CAE0726813.1"/>
    <property type="molecule type" value="Transcribed_RNA"/>
</dbReference>
<dbReference type="AlphaFoldDB" id="A0A7S4ATT7"/>
<keyword evidence="2" id="KW-1133">Transmembrane helix</keyword>
<keyword evidence="2" id="KW-0472">Membrane</keyword>
<reference evidence="3" key="1">
    <citation type="submission" date="2021-01" db="EMBL/GenBank/DDBJ databases">
        <authorList>
            <person name="Corre E."/>
            <person name="Pelletier E."/>
            <person name="Niang G."/>
            <person name="Scheremetjew M."/>
            <person name="Finn R."/>
            <person name="Kale V."/>
            <person name="Holt S."/>
            <person name="Cochrane G."/>
            <person name="Meng A."/>
            <person name="Brown T."/>
            <person name="Cohen L."/>
        </authorList>
    </citation>
    <scope>NUCLEOTIDE SEQUENCE</scope>
    <source>
        <strain evidence="3">10249 10 AB</strain>
    </source>
</reference>
<evidence type="ECO:0000256" key="1">
    <source>
        <dbReference type="SAM" id="MobiDB-lite"/>
    </source>
</evidence>
<name>A0A7S4ATT7_9STRA</name>
<dbReference type="PANTHER" id="PTHR35791">
    <property type="entry name" value="UPF0754 MEMBRANE PROTEIN YHEB"/>
    <property type="match status" value="1"/>
</dbReference>
<protein>
    <submittedName>
        <fullName evidence="3">Uncharacterized protein</fullName>
    </submittedName>
</protein>
<accession>A0A7S4ATT7</accession>
<gene>
    <name evidence="3" type="ORF">PAUS00366_LOCUS19573</name>
</gene>
<feature type="region of interest" description="Disordered" evidence="1">
    <location>
        <begin position="1"/>
        <end position="33"/>
    </location>
</feature>
<feature type="transmembrane region" description="Helical" evidence="2">
    <location>
        <begin position="411"/>
        <end position="431"/>
    </location>
</feature>
<keyword evidence="2" id="KW-0812">Transmembrane</keyword>
<feature type="compositionally biased region" description="Acidic residues" evidence="1">
    <location>
        <begin position="632"/>
        <end position="641"/>
    </location>
</feature>
<feature type="transmembrane region" description="Helical" evidence="2">
    <location>
        <begin position="37"/>
        <end position="65"/>
    </location>
</feature>
<evidence type="ECO:0000256" key="2">
    <source>
        <dbReference type="SAM" id="Phobius"/>
    </source>
</evidence>
<feature type="transmembrane region" description="Helical" evidence="2">
    <location>
        <begin position="191"/>
        <end position="216"/>
    </location>
</feature>
<evidence type="ECO:0000313" key="3">
    <source>
        <dbReference type="EMBL" id="CAE0726813.1"/>
    </source>
</evidence>
<feature type="region of interest" description="Disordered" evidence="1">
    <location>
        <begin position="624"/>
        <end position="648"/>
    </location>
</feature>
<feature type="compositionally biased region" description="Basic and acidic residues" evidence="1">
    <location>
        <begin position="12"/>
        <end position="26"/>
    </location>
</feature>
<feature type="transmembrane region" description="Helical" evidence="2">
    <location>
        <begin position="387"/>
        <end position="405"/>
    </location>
</feature>
<organism evidence="3">
    <name type="scientific">Pseudo-nitzschia australis</name>
    <dbReference type="NCBI Taxonomy" id="44445"/>
    <lineage>
        <taxon>Eukaryota</taxon>
        <taxon>Sar</taxon>
        <taxon>Stramenopiles</taxon>
        <taxon>Ochrophyta</taxon>
        <taxon>Bacillariophyta</taxon>
        <taxon>Bacillariophyceae</taxon>
        <taxon>Bacillariophycidae</taxon>
        <taxon>Bacillariales</taxon>
        <taxon>Bacillariaceae</taxon>
        <taxon>Pseudo-nitzschia</taxon>
    </lineage>
</organism>